<name>A0A1C0B5T6_9BACT</name>
<protein>
    <submittedName>
        <fullName evidence="2">2,3,4,5-tetrahydropyridine-2,6-dicarboxylate N-succinyltransferase</fullName>
        <ecNumber evidence="2">2.3.1.117</ecNumber>
    </submittedName>
</protein>
<comment type="caution">
    <text evidence="2">The sequence shown here is derived from an EMBL/GenBank/DDBJ whole genome shotgun (WGS) entry which is preliminary data.</text>
</comment>
<dbReference type="Proteomes" id="UP000093281">
    <property type="component" value="Unassembled WGS sequence"/>
</dbReference>
<dbReference type="RefSeq" id="WP_066186890.1">
    <property type="nucleotide sequence ID" value="NZ_LCUJ01000006.1"/>
</dbReference>
<dbReference type="EC" id="2.3.1.117" evidence="2"/>
<dbReference type="InterPro" id="IPR032784">
    <property type="entry name" value="THDPS_M"/>
</dbReference>
<keyword evidence="2" id="KW-0808">Transferase</keyword>
<evidence type="ECO:0000259" key="1">
    <source>
        <dbReference type="Pfam" id="PF14789"/>
    </source>
</evidence>
<dbReference type="AlphaFoldDB" id="A0A1C0B5T6"/>
<evidence type="ECO:0000313" key="3">
    <source>
        <dbReference type="Proteomes" id="UP000093281"/>
    </source>
</evidence>
<dbReference type="Gene3D" id="3.30.60.70">
    <property type="entry name" value="Trimeric LpxA-like enzymes"/>
    <property type="match status" value="1"/>
</dbReference>
<dbReference type="InterPro" id="IPR038361">
    <property type="entry name" value="THDPS_M_sf"/>
</dbReference>
<dbReference type="STRING" id="544718.AAX25_01502"/>
<sequence>MIKTKEDFDNLVESIKNEKWYRKPLAFGIARITRGVLNPNLTLDATFPYINWDENEKSASVFLAALKQNGQNVDCFQSEGIYAITDGFLGFCIEAYKPFYDEKEKHKNLQVVSTLSSLPINSGLEADDFRVVFIFEDEKPKSVESAYLKLYAKYSKKIKNLNLENIDELLTNCAWIDGTPMELELLRENEIMLKIANKFPQIEYVGKYSKVLRHIIPNKDESICEKELLK</sequence>
<gene>
    <name evidence="2" type="primary">dapD</name>
    <name evidence="2" type="ORF">AAX29_01642</name>
</gene>
<feature type="domain" description="2,3,4,5-tetrahydropyridine-2,6-dicarboxylate N-succinyltransferase middle" evidence="1">
    <location>
        <begin position="170"/>
        <end position="207"/>
    </location>
</feature>
<dbReference type="GO" id="GO:0008666">
    <property type="term" value="F:2,3,4,5-tetrahydropyridine-2,6-dicarboxylate N-succinyltransferase activity"/>
    <property type="evidence" value="ECO:0007669"/>
    <property type="project" value="UniProtKB-EC"/>
</dbReference>
<organism evidence="2 3">
    <name type="scientific">Aliarcobacter thereius</name>
    <dbReference type="NCBI Taxonomy" id="544718"/>
    <lineage>
        <taxon>Bacteria</taxon>
        <taxon>Pseudomonadati</taxon>
        <taxon>Campylobacterota</taxon>
        <taxon>Epsilonproteobacteria</taxon>
        <taxon>Campylobacterales</taxon>
        <taxon>Arcobacteraceae</taxon>
        <taxon>Aliarcobacter</taxon>
    </lineage>
</organism>
<dbReference type="EMBL" id="LCUJ01000006">
    <property type="protein sequence ID" value="OCL98403.1"/>
    <property type="molecule type" value="Genomic_DNA"/>
</dbReference>
<dbReference type="Pfam" id="PF14789">
    <property type="entry name" value="THDPS_M"/>
    <property type="match status" value="1"/>
</dbReference>
<proteinExistence type="predicted"/>
<dbReference type="Gene3D" id="3.30.70.2010">
    <property type="match status" value="1"/>
</dbReference>
<evidence type="ECO:0000313" key="2">
    <source>
        <dbReference type="EMBL" id="OCL98403.1"/>
    </source>
</evidence>
<dbReference type="Pfam" id="PF14790">
    <property type="entry name" value="THDPS_N"/>
    <property type="match status" value="1"/>
</dbReference>
<reference evidence="3" key="1">
    <citation type="submission" date="2015-05" db="EMBL/GenBank/DDBJ databases">
        <authorList>
            <person name="Rovetto F."/>
            <person name="Cocolin L."/>
            <person name="Illeghems K."/>
            <person name="Van Nieuwerburgh F."/>
            <person name="Houf K."/>
        </authorList>
    </citation>
    <scope>NUCLEOTIDE SEQUENCE [LARGE SCALE GENOMIC DNA]</scope>
    <source>
        <strain evidence="3">DU22</strain>
    </source>
</reference>
<dbReference type="OrthoDB" id="9782799at2"/>
<keyword evidence="2" id="KW-0012">Acyltransferase</keyword>
<accession>A0A1C0B5T6</accession>